<feature type="compositionally biased region" description="Basic and acidic residues" evidence="4">
    <location>
        <begin position="200"/>
        <end position="209"/>
    </location>
</feature>
<evidence type="ECO:0000256" key="1">
    <source>
        <dbReference type="ARBA" id="ARBA00022499"/>
    </source>
</evidence>
<evidence type="ECO:0000259" key="5">
    <source>
        <dbReference type="SMART" id="SM00746"/>
    </source>
</evidence>
<feature type="compositionally biased region" description="Polar residues" evidence="4">
    <location>
        <begin position="266"/>
        <end position="284"/>
    </location>
</feature>
<feature type="compositionally biased region" description="Low complexity" evidence="4">
    <location>
        <begin position="1265"/>
        <end position="1278"/>
    </location>
</feature>
<feature type="compositionally biased region" description="Acidic residues" evidence="4">
    <location>
        <begin position="342"/>
        <end position="352"/>
    </location>
</feature>
<feature type="region of interest" description="Disordered" evidence="4">
    <location>
        <begin position="1410"/>
        <end position="1433"/>
    </location>
</feature>
<dbReference type="InterPro" id="IPR057926">
    <property type="entry name" value="QRICH1_dom"/>
</dbReference>
<feature type="compositionally biased region" description="Basic and acidic residues" evidence="4">
    <location>
        <begin position="353"/>
        <end position="381"/>
    </location>
</feature>
<feature type="domain" description="TRASH" evidence="5">
    <location>
        <begin position="948"/>
        <end position="992"/>
    </location>
</feature>
<feature type="domain" description="TRASH" evidence="5">
    <location>
        <begin position="810"/>
        <end position="849"/>
    </location>
</feature>
<feature type="compositionally biased region" description="Basic and acidic residues" evidence="4">
    <location>
        <begin position="320"/>
        <end position="341"/>
    </location>
</feature>
<feature type="compositionally biased region" description="Acidic residues" evidence="4">
    <location>
        <begin position="210"/>
        <end position="219"/>
    </location>
</feature>
<evidence type="ECO:0000256" key="3">
    <source>
        <dbReference type="ARBA" id="ARBA00022843"/>
    </source>
</evidence>
<dbReference type="SMART" id="SM00746">
    <property type="entry name" value="TRASH"/>
    <property type="match status" value="6"/>
</dbReference>
<dbReference type="EnsemblMetazoa" id="AFUN005142-RB">
    <property type="protein sequence ID" value="AFUN005142-PB"/>
    <property type="gene ID" value="AFUN005142"/>
</dbReference>
<dbReference type="VEuPathDB" id="VectorBase:AFUN2_013047"/>
<feature type="region of interest" description="Disordered" evidence="4">
    <location>
        <begin position="1224"/>
        <end position="1278"/>
    </location>
</feature>
<keyword evidence="1" id="KW-1017">Isopeptide bond</keyword>
<feature type="compositionally biased region" description="Polar residues" evidence="4">
    <location>
        <begin position="16"/>
        <end position="37"/>
    </location>
</feature>
<feature type="domain" description="TRASH" evidence="5">
    <location>
        <begin position="615"/>
        <end position="651"/>
    </location>
</feature>
<feature type="compositionally biased region" description="Polar residues" evidence="4">
    <location>
        <begin position="1224"/>
        <end position="1249"/>
    </location>
</feature>
<protein>
    <recommendedName>
        <fullName evidence="5">TRASH domain-containing protein</fullName>
    </recommendedName>
</protein>
<keyword evidence="2" id="KW-0597">Phosphoprotein</keyword>
<feature type="region of interest" description="Disordered" evidence="4">
    <location>
        <begin position="1"/>
        <end position="515"/>
    </location>
</feature>
<feature type="compositionally biased region" description="Acidic residues" evidence="4">
    <location>
        <begin position="411"/>
        <end position="424"/>
    </location>
</feature>
<evidence type="ECO:0000313" key="6">
    <source>
        <dbReference type="EnsemblMetazoa" id="AFUN005142-PB"/>
    </source>
</evidence>
<feature type="compositionally biased region" description="Basic and acidic residues" evidence="4">
    <location>
        <begin position="436"/>
        <end position="448"/>
    </location>
</feature>
<dbReference type="VEuPathDB" id="VectorBase:AFUN005142"/>
<feature type="compositionally biased region" description="Polar residues" evidence="4">
    <location>
        <begin position="1528"/>
        <end position="1550"/>
    </location>
</feature>
<dbReference type="PANTHER" id="PTHR45736">
    <property type="entry name" value="ZINC FINGER MYM-TYPE PROTEIN"/>
    <property type="match status" value="1"/>
</dbReference>
<dbReference type="InterPro" id="IPR011017">
    <property type="entry name" value="TRASH_dom"/>
</dbReference>
<feature type="compositionally biased region" description="Basic and acidic residues" evidence="4">
    <location>
        <begin position="291"/>
        <end position="310"/>
    </location>
</feature>
<dbReference type="EnsemblMetazoa" id="AFUN005142-RA">
    <property type="protein sequence ID" value="AFUN005142-PA"/>
    <property type="gene ID" value="AFUN005142"/>
</dbReference>
<sequence length="1871" mass="211200">MEEEDKGENAAFPGTESGTSNDEMKTPENTIVDSNATIKDEANEDTLVASKEEPMVEEVESEQQATDQEPIEETIDEECSSERPPLEMNPAEGDQLKSQTEEEEMIVEEEYINEGEKPDPSAYTENLEKHDEDEAANSVERSVTKQNERSDEGDSDKYDSAVEEMETDHPAQQREHQAVVSEPDTVRTEDRDDQVEESEPDRKKDHDDQVQESESENPEQLDHQAEESASDHPEQQDHEVDESESNKQDTVELAAPDGSSKEVEQEQQPLDRQLDDASNTSSHLQDMEMTNVHESEHVKCDDMAEGDRMGDTSNAEDPFDQLRHTTTEDTSHNDGENREEREPAEEHEDAAEVIDKEEPHDQNHDEDEANKSQDETNKDVEPSAEAEPNNTEQNAADELTRETNNSTLEPTVEDESNAEVDEERGGENENICLLPDDERAISDADKQSAMEQDAAATEQSLATEHEEGERRVEEGTTRAGSHEEEEDEGIAGFAPPLGAEGATEENDPQTSTAEQAEDMEVDLTGEQTEDLPTRENQIRELAVLAESETCMQCEKESWPCLYTLSREATSEEASTHQYICSFDCVQRLRNDHPGKFELIQRRVTIMPILEHQETCVRCGEQQLCKYRYKLDDGTYTYLCELKCVEHLTAINREKYSLVKKRYIIEERAAPHEEDKRCVQCSDMKPCQFEFKQDDEELHVCNDCVDLLMTEHPELFRLHRRRSVRVRNLGKESTAGSASGASRGEVVKFTARTEEEAEAARIEREASFLRTCNQCHKTLQILSARWLQWETMEYCDEKCLAAYQASNGSHCVQCRKVVSMNSMGKFCVRFGFTICQFCSAACLENYKKALKSCSYCQQSISSQNDRFEFRVARAGELGVLKDFCSALCHRMYQACLNPTLKHKPHICGVCNHDKMTKLIVHLEGREHYFCSTPCFSAFKFVNNVNPDECAMCKDYFERKSAGSYTIYQQGQSAHLDPLAFCTKMCLNLYISTSREIVPCNWCKVKKYTFDMILRPSTMERHCSLHCLTLSEVSSSVKLTPCDHCRLVRTAQYELNMSDSSLRIFCTYQCLMKFQSQYGKSKPMDSSIPVPMGIPKRIPRATTTATITHQTVTAQGTTPKMNQTTGAKTVTETVTTRGRGRPSKSLTVANAAATNNKNGSNLPVITSVHSLAGAMNTRATRPKANQLNLNQKNWPELRVALEPLTNIPPSGRIPLSSILPNINTRSDTALPASSGTKNASVSASTETSTFAPSPDPDSTPAHDDDFPASPARSAPSPVVRTRVETHTQIVTIPPTPTQVANVATMCKPMQLTKSISCRPIQCNVGCQTEEWLQRKIVIPIPVPIYMPVPMFMYSMPTPVPVPIPLPIPVPIFVPTTRNSAGGIMKEIKKIQDKMPTDPYEAELLMMAEMVAGDKKKEESDSDSDDGGGVGDDHFGATEAVVTSDGMEHNTSFSEDLVQMALKMASNDFSESQVDLESAMQANTITQQQQQHHGYGDLQQHHHQQQQLLLLEQQRQVASPLVQRGRKRGSNVATRSSTVANNNAQQHSLTSSSKRIKREQLNEPSPEPVNRIVEPVEKPDANMCLKFTFGVNAWKQWVVTKNADLEKSSIRRKPFKSDILQLTADELNYSLCLFVNEVRKPNGTEYAPDTIYYLVLGIQQYLFQNGRVENIFTDAYYERFTDCLDEVAKKFSMLYNDSQFIVTRVEEEHLWECKQLGAHSPHVLLSTLMFFNTKHFNLVSVEEHMELSFSHIMKHWKRTPQQGAKSTATRNVLLRFYPPQSSLANNTRKKKVYEQQENEEDPLRCPVKLYEFYLSKCPESVKTRNDVFYLQPERSCVPDSPVWYSTQPLSKEALTKMLHRVKMVKEINIALLTS</sequence>
<feature type="compositionally biased region" description="Acidic residues" evidence="4">
    <location>
        <begin position="101"/>
        <end position="113"/>
    </location>
</feature>
<organism evidence="6">
    <name type="scientific">Anopheles funestus</name>
    <name type="common">African malaria mosquito</name>
    <dbReference type="NCBI Taxonomy" id="62324"/>
    <lineage>
        <taxon>Eukaryota</taxon>
        <taxon>Metazoa</taxon>
        <taxon>Ecdysozoa</taxon>
        <taxon>Arthropoda</taxon>
        <taxon>Hexapoda</taxon>
        <taxon>Insecta</taxon>
        <taxon>Pterygota</taxon>
        <taxon>Neoptera</taxon>
        <taxon>Endopterygota</taxon>
        <taxon>Diptera</taxon>
        <taxon>Nematocera</taxon>
        <taxon>Culicoidea</taxon>
        <taxon>Culicidae</taxon>
        <taxon>Anophelinae</taxon>
        <taxon>Anopheles</taxon>
    </lineage>
</organism>
<feature type="compositionally biased region" description="Basic and acidic residues" evidence="4">
    <location>
        <begin position="220"/>
        <end position="250"/>
    </location>
</feature>
<proteinExistence type="predicted"/>
<feature type="compositionally biased region" description="Basic and acidic residues" evidence="4">
    <location>
        <begin position="463"/>
        <end position="482"/>
    </location>
</feature>
<feature type="compositionally biased region" description="Basic and acidic residues" evidence="4">
    <location>
        <begin position="167"/>
        <end position="177"/>
    </location>
</feature>
<dbReference type="STRING" id="62324.A0A182RG06"/>
<dbReference type="PANTHER" id="PTHR45736:SF1">
    <property type="entry name" value="WITHOUT CHILDREN, ISOFORM B"/>
    <property type="match status" value="1"/>
</dbReference>
<evidence type="ECO:0000256" key="2">
    <source>
        <dbReference type="ARBA" id="ARBA00022553"/>
    </source>
</evidence>
<dbReference type="InterPro" id="IPR021893">
    <property type="entry name" value="ZMYM2-like_C"/>
</dbReference>
<name>A0A182RG06_ANOFN</name>
<feature type="compositionally biased region" description="Acidic residues" evidence="4">
    <location>
        <begin position="69"/>
        <end position="79"/>
    </location>
</feature>
<dbReference type="Pfam" id="PF25561">
    <property type="entry name" value="QRICH1"/>
    <property type="match status" value="1"/>
</dbReference>
<evidence type="ECO:0000256" key="4">
    <source>
        <dbReference type="SAM" id="MobiDB-lite"/>
    </source>
</evidence>
<reference evidence="6" key="1">
    <citation type="submission" date="2020-05" db="UniProtKB">
        <authorList>
            <consortium name="EnsemblMetazoa"/>
        </authorList>
    </citation>
    <scope>IDENTIFICATION</scope>
    <source>
        <strain evidence="6">FUMOZ</strain>
    </source>
</reference>
<dbReference type="InterPro" id="IPR051284">
    <property type="entry name" value="ZnF_MYMT-QRICH1"/>
</dbReference>
<accession>A0A182RG06</accession>
<feature type="domain" description="TRASH" evidence="5">
    <location>
        <begin position="906"/>
        <end position="941"/>
    </location>
</feature>
<feature type="compositionally biased region" description="Basic and acidic residues" evidence="4">
    <location>
        <begin position="142"/>
        <end position="160"/>
    </location>
</feature>
<keyword evidence="3" id="KW-0832">Ubl conjugation</keyword>
<feature type="region of interest" description="Disordered" evidence="4">
    <location>
        <begin position="1516"/>
        <end position="1568"/>
    </location>
</feature>
<feature type="domain" description="TRASH" evidence="5">
    <location>
        <begin position="852"/>
        <end position="895"/>
    </location>
</feature>
<feature type="domain" description="TRASH" evidence="5">
    <location>
        <begin position="771"/>
        <end position="806"/>
    </location>
</feature>
<dbReference type="Pfam" id="PF12012">
    <property type="entry name" value="DUF3504"/>
    <property type="match status" value="1"/>
</dbReference>